<dbReference type="EMBL" id="CAHIKZ030002619">
    <property type="protein sequence ID" value="CAE1289648.1"/>
    <property type="molecule type" value="Genomic_DNA"/>
</dbReference>
<comment type="caution">
    <text evidence="2">The sequence shown here is derived from an EMBL/GenBank/DDBJ whole genome shotgun (WGS) entry which is preliminary data.</text>
</comment>
<feature type="compositionally biased region" description="Low complexity" evidence="1">
    <location>
        <begin position="43"/>
        <end position="54"/>
    </location>
</feature>
<evidence type="ECO:0000256" key="1">
    <source>
        <dbReference type="SAM" id="MobiDB-lite"/>
    </source>
</evidence>
<feature type="compositionally biased region" description="Polar residues" evidence="1">
    <location>
        <begin position="93"/>
        <end position="104"/>
    </location>
</feature>
<reference evidence="2" key="1">
    <citation type="submission" date="2021-01" db="EMBL/GenBank/DDBJ databases">
        <authorList>
            <person name="Li R."/>
            <person name="Bekaert M."/>
        </authorList>
    </citation>
    <scope>NUCLEOTIDE SEQUENCE</scope>
    <source>
        <strain evidence="2">Farmed</strain>
    </source>
</reference>
<organism evidence="2 3">
    <name type="scientific">Acanthosepion pharaonis</name>
    <name type="common">Pharaoh cuttlefish</name>
    <name type="synonym">Sepia pharaonis</name>
    <dbReference type="NCBI Taxonomy" id="158019"/>
    <lineage>
        <taxon>Eukaryota</taxon>
        <taxon>Metazoa</taxon>
        <taxon>Spiralia</taxon>
        <taxon>Lophotrochozoa</taxon>
        <taxon>Mollusca</taxon>
        <taxon>Cephalopoda</taxon>
        <taxon>Coleoidea</taxon>
        <taxon>Decapodiformes</taxon>
        <taxon>Sepiida</taxon>
        <taxon>Sepiina</taxon>
        <taxon>Sepiidae</taxon>
        <taxon>Acanthosepion</taxon>
    </lineage>
</organism>
<proteinExistence type="predicted"/>
<dbReference type="AlphaFoldDB" id="A0A812D9M8"/>
<feature type="compositionally biased region" description="Basic and acidic residues" evidence="1">
    <location>
        <begin position="126"/>
        <end position="152"/>
    </location>
</feature>
<keyword evidence="3" id="KW-1185">Reference proteome</keyword>
<name>A0A812D9M8_ACAPH</name>
<gene>
    <name evidence="2" type="ORF">SPHA_47758</name>
</gene>
<dbReference type="Proteomes" id="UP000597762">
    <property type="component" value="Unassembled WGS sequence"/>
</dbReference>
<sequence>MVIEKKKMVFFFFFESVFTSIPKVKEESRSKLLADLDDEPCFVDPVTVDPQVPDEILADQQADDPVPDVSAQGVKENGLSKDSNEVSLPASAPVSTPAMSNGNGDESPLPSDEQPTHSPPSNQNHSRNEDVINSKDVRPSPKNNDKSVDGWSRRSSLINKEGSMAASAGDSTTDKKSFLQLVDSLKSELKSEVKLEHCENADLGCDVKTEEVDPLSQKQTYMLQYVMQMQQEIDNRLNKIREQVDILEEREKLNSPLSVSLPLLKKSLRNMMQDLGKVRRMAAYH</sequence>
<protein>
    <submittedName>
        <fullName evidence="2">Uncharacterized protein</fullName>
    </submittedName>
</protein>
<dbReference type="OrthoDB" id="161570at2759"/>
<feature type="region of interest" description="Disordered" evidence="1">
    <location>
        <begin position="41"/>
        <end position="154"/>
    </location>
</feature>
<evidence type="ECO:0000313" key="3">
    <source>
        <dbReference type="Proteomes" id="UP000597762"/>
    </source>
</evidence>
<accession>A0A812D9M8</accession>
<evidence type="ECO:0000313" key="2">
    <source>
        <dbReference type="EMBL" id="CAE1289648.1"/>
    </source>
</evidence>